<dbReference type="InParanoid" id="Q7Q4L2"/>
<dbReference type="PhylomeDB" id="Q7Q4L2"/>
<evidence type="ECO:0000256" key="20">
    <source>
        <dbReference type="ARBA" id="ARBA00023398"/>
    </source>
</evidence>
<comment type="catalytic activity">
    <reaction evidence="30">
        <text>tetradecanoyl-[ACP] + malonyl-[ACP] + H(+) = 3-oxohexadecanoyl-[ACP] + holo-[ACP] + CO2</text>
        <dbReference type="Rhea" id="RHEA:41900"/>
        <dbReference type="Rhea" id="RHEA-COMP:9623"/>
        <dbReference type="Rhea" id="RHEA-COMP:9648"/>
        <dbReference type="Rhea" id="RHEA-COMP:9649"/>
        <dbReference type="Rhea" id="RHEA-COMP:9685"/>
        <dbReference type="ChEBI" id="CHEBI:15378"/>
        <dbReference type="ChEBI" id="CHEBI:16526"/>
        <dbReference type="ChEBI" id="CHEBI:64479"/>
        <dbReference type="ChEBI" id="CHEBI:78449"/>
        <dbReference type="ChEBI" id="CHEBI:78477"/>
        <dbReference type="ChEBI" id="CHEBI:78478"/>
    </reaction>
    <physiologicalReaction direction="left-to-right" evidence="30">
        <dbReference type="Rhea" id="RHEA:41901"/>
    </physiologicalReaction>
</comment>
<dbReference type="InterPro" id="IPR020841">
    <property type="entry name" value="PKS_Beta-ketoAc_synthase_dom"/>
</dbReference>
<feature type="region of interest" description="Disordered" evidence="57">
    <location>
        <begin position="1"/>
        <end position="20"/>
    </location>
</feature>
<dbReference type="Pfam" id="PF00109">
    <property type="entry name" value="ketoacyl-synt"/>
    <property type="match status" value="1"/>
</dbReference>
<feature type="active site" description="Proton donor; for dehydratase activity" evidence="56">
    <location>
        <position position="1056"/>
    </location>
</feature>
<dbReference type="STRING" id="7165.Q7Q4L2"/>
<dbReference type="InterPro" id="IPR020843">
    <property type="entry name" value="ER"/>
</dbReference>
<reference evidence="61" key="4">
    <citation type="journal article" date="2007" name="Genome Biol.">
        <title>Update of the Anopheles gambiae PEST genome assembly.</title>
        <authorList>
            <person name="Sharakhova M.V."/>
            <person name="Hammond M.P."/>
            <person name="Lobo N.F."/>
            <person name="Krzywinski J."/>
            <person name="Unger M.F."/>
            <person name="Hillenmeyer M.E."/>
            <person name="Bruggner R.V."/>
            <person name="Birney E."/>
            <person name="Collins F.H."/>
        </authorList>
    </citation>
    <scope>NUCLEOTIDE SEQUENCE</scope>
    <source>
        <strain evidence="61">PEST</strain>
    </source>
</reference>
<dbReference type="ESTHER" id="anoga-q7q4l2">
    <property type="family name" value="Thioesterase"/>
</dbReference>
<comment type="catalytic activity">
    <reaction evidence="52">
        <text>3-oxooctanoyl-[ACP] + NADPH + H(+) = (3R)-hydroxyoctanoyl-[ACP] + NADP(+)</text>
        <dbReference type="Rhea" id="RHEA:41840"/>
        <dbReference type="Rhea" id="RHEA-COMP:9633"/>
        <dbReference type="Rhea" id="RHEA-COMP:9634"/>
        <dbReference type="ChEBI" id="CHEBI:15378"/>
        <dbReference type="ChEBI" id="CHEBI:57783"/>
        <dbReference type="ChEBI" id="CHEBI:58349"/>
        <dbReference type="ChEBI" id="CHEBI:78460"/>
        <dbReference type="ChEBI" id="CHEBI:78461"/>
    </reaction>
    <physiologicalReaction direction="left-to-right" evidence="52">
        <dbReference type="Rhea" id="RHEA:41841"/>
    </physiologicalReaction>
</comment>
<dbReference type="InterPro" id="IPR016035">
    <property type="entry name" value="Acyl_Trfase/lysoPLipase"/>
</dbReference>
<dbReference type="Pfam" id="PF08659">
    <property type="entry name" value="KR"/>
    <property type="match status" value="1"/>
</dbReference>
<dbReference type="SUPFAM" id="SSF52151">
    <property type="entry name" value="FabD/lysophospholipase-like"/>
    <property type="match status" value="1"/>
</dbReference>
<comment type="catalytic activity">
    <reaction evidence="22">
        <text>(3R)-hydroxyhexadecanoyl-[ACP] = (2E)-hexadecenoyl-[ACP] + H2O</text>
        <dbReference type="Rhea" id="RHEA:41908"/>
        <dbReference type="Rhea" id="RHEA-COMP:9650"/>
        <dbReference type="Rhea" id="RHEA-COMP:9651"/>
        <dbReference type="ChEBI" id="CHEBI:15377"/>
        <dbReference type="ChEBI" id="CHEBI:78480"/>
        <dbReference type="ChEBI" id="CHEBI:78481"/>
    </reaction>
    <physiologicalReaction direction="left-to-right" evidence="22">
        <dbReference type="Rhea" id="RHEA:41909"/>
    </physiologicalReaction>
</comment>
<dbReference type="Pfam" id="PF00975">
    <property type="entry name" value="Thioesterase"/>
    <property type="match status" value="1"/>
</dbReference>
<evidence type="ECO:0000259" key="59">
    <source>
        <dbReference type="PROSITE" id="PS52004"/>
    </source>
</evidence>
<evidence type="ECO:0000256" key="14">
    <source>
        <dbReference type="ARBA" id="ARBA00023268"/>
    </source>
</evidence>
<dbReference type="InterPro" id="IPR011032">
    <property type="entry name" value="GroES-like_sf"/>
</dbReference>
<dbReference type="InterPro" id="IPR013968">
    <property type="entry name" value="PKS_KR"/>
</dbReference>
<comment type="catalytic activity">
    <reaction evidence="31">
        <text>(2E)-butenoyl-[ACP] + NADPH + H(+) = butanoyl-[ACP] + NADP(+)</text>
        <dbReference type="Rhea" id="RHEA:41812"/>
        <dbReference type="Rhea" id="RHEA-COMP:9627"/>
        <dbReference type="Rhea" id="RHEA-COMP:9628"/>
        <dbReference type="ChEBI" id="CHEBI:15378"/>
        <dbReference type="ChEBI" id="CHEBI:57783"/>
        <dbReference type="ChEBI" id="CHEBI:58349"/>
        <dbReference type="ChEBI" id="CHEBI:78453"/>
        <dbReference type="ChEBI" id="CHEBI:78454"/>
    </reaction>
    <physiologicalReaction direction="left-to-right" evidence="31">
        <dbReference type="Rhea" id="RHEA:41813"/>
    </physiologicalReaction>
</comment>
<evidence type="ECO:0000256" key="46">
    <source>
        <dbReference type="ARBA" id="ARBA00048935"/>
    </source>
</evidence>
<dbReference type="EC" id="1.3.1.39" evidence="2"/>
<dbReference type="SUPFAM" id="SSF47336">
    <property type="entry name" value="ACP-like"/>
    <property type="match status" value="1"/>
</dbReference>
<comment type="catalytic activity">
    <reaction evidence="38">
        <text>(2E)-dodecenoyl-[ACP] + NADPH + H(+) = dodecanoyl-[ACP] + NADP(+)</text>
        <dbReference type="Rhea" id="RHEA:41880"/>
        <dbReference type="Rhea" id="RHEA-COMP:9643"/>
        <dbReference type="Rhea" id="RHEA-COMP:9644"/>
        <dbReference type="ChEBI" id="CHEBI:15378"/>
        <dbReference type="ChEBI" id="CHEBI:57783"/>
        <dbReference type="ChEBI" id="CHEBI:58349"/>
        <dbReference type="ChEBI" id="CHEBI:65264"/>
        <dbReference type="ChEBI" id="CHEBI:78472"/>
    </reaction>
    <physiologicalReaction direction="left-to-right" evidence="38">
        <dbReference type="Rhea" id="RHEA:41881"/>
    </physiologicalReaction>
</comment>
<comment type="catalytic activity">
    <reaction evidence="45">
        <text>hexadecanoyl-[ACP] + H2O = hexadecanoate + holo-[ACP] + H(+)</text>
        <dbReference type="Rhea" id="RHEA:41932"/>
        <dbReference type="Rhea" id="RHEA-COMP:9652"/>
        <dbReference type="Rhea" id="RHEA-COMP:9685"/>
        <dbReference type="ChEBI" id="CHEBI:7896"/>
        <dbReference type="ChEBI" id="CHEBI:15377"/>
        <dbReference type="ChEBI" id="CHEBI:15378"/>
        <dbReference type="ChEBI" id="CHEBI:64479"/>
        <dbReference type="ChEBI" id="CHEBI:78483"/>
        <dbReference type="EC" id="3.1.2.14"/>
    </reaction>
    <physiologicalReaction direction="left-to-right" evidence="45">
        <dbReference type="Rhea" id="RHEA:41933"/>
    </physiologicalReaction>
</comment>
<dbReference type="Gene3D" id="3.40.366.10">
    <property type="entry name" value="Malonyl-Coenzyme A Acyl Carrier Protein, domain 2"/>
    <property type="match status" value="1"/>
</dbReference>
<dbReference type="EC" id="3.1.2.14" evidence="3"/>
<feature type="active site" description="Proton acceptor; for dehydratase activity" evidence="56">
    <location>
        <position position="909"/>
    </location>
</feature>
<reference evidence="61" key="5">
    <citation type="submission" date="2011-05" db="EMBL/GenBank/DDBJ databases">
        <authorList>
            <consortium name="VectorBase"/>
        </authorList>
    </citation>
    <scope>NUCLEOTIDE SEQUENCE</scope>
    <source>
        <strain evidence="61">PEST</strain>
    </source>
</reference>
<evidence type="ECO:0000256" key="49">
    <source>
        <dbReference type="ARBA" id="ARBA00049171"/>
    </source>
</evidence>
<keyword evidence="12" id="KW-0663">Pyridoxal phosphate</keyword>
<dbReference type="GO" id="GO:0141148">
    <property type="term" value="F:enoyl-[acyl-carrier-protein] reductase (NADPH) activity"/>
    <property type="evidence" value="ECO:0007669"/>
    <property type="project" value="UniProtKB-EC"/>
</dbReference>
<comment type="catalytic activity">
    <reaction evidence="21">
        <text>(3R)-hydroxyoctadecanoyl-[ACP] = (2E)-octadecenoyl-[ACP] + H2O</text>
        <dbReference type="Rhea" id="RHEA:41924"/>
        <dbReference type="Rhea" id="RHEA-COMP:9654"/>
        <dbReference type="Rhea" id="RHEA-COMP:9655"/>
        <dbReference type="ChEBI" id="CHEBI:15377"/>
        <dbReference type="ChEBI" id="CHEBI:78488"/>
        <dbReference type="ChEBI" id="CHEBI:78489"/>
    </reaction>
    <physiologicalReaction direction="left-to-right" evidence="21">
        <dbReference type="Rhea" id="RHEA:41925"/>
    </physiologicalReaction>
</comment>
<comment type="catalytic activity">
    <reaction evidence="39">
        <text>tetradecanoyl-[ACP] + H2O = tetradecanoate + holo-[ACP] + H(+)</text>
        <dbReference type="Rhea" id="RHEA:30123"/>
        <dbReference type="Rhea" id="RHEA-COMP:9648"/>
        <dbReference type="Rhea" id="RHEA-COMP:9685"/>
        <dbReference type="ChEBI" id="CHEBI:15377"/>
        <dbReference type="ChEBI" id="CHEBI:15378"/>
        <dbReference type="ChEBI" id="CHEBI:30807"/>
        <dbReference type="ChEBI" id="CHEBI:64479"/>
        <dbReference type="ChEBI" id="CHEBI:78477"/>
        <dbReference type="EC" id="3.1.2.14"/>
    </reaction>
    <physiologicalReaction direction="left-to-right" evidence="39">
        <dbReference type="Rhea" id="RHEA:30124"/>
    </physiologicalReaction>
</comment>
<dbReference type="SMART" id="SM00822">
    <property type="entry name" value="PKS_KR"/>
    <property type="match status" value="1"/>
</dbReference>
<dbReference type="GO" id="GO:0004313">
    <property type="term" value="F:[acyl-carrier-protein] S-acetyltransferase activity"/>
    <property type="evidence" value="ECO:0007669"/>
    <property type="project" value="UniProtKB-EC"/>
</dbReference>
<reference evidence="61" key="1">
    <citation type="journal article" date="2002" name="Science">
        <title>The genome sequence of the malaria mosquito Anopheles gambiae.</title>
        <authorList>
            <person name="Holt R.A."/>
            <person name="Subramanian G.M."/>
            <person name="Halpern A."/>
            <person name="Sutton G.G."/>
            <person name="Charlab R."/>
            <person name="Nusskern D.R."/>
            <person name="Wincker P."/>
            <person name="Clark A.G."/>
            <person name="Ribeiro J.M."/>
            <person name="Wides R."/>
            <person name="Salzberg S.L."/>
            <person name="Loftus B."/>
            <person name="Yandell M."/>
            <person name="Majoros W.H."/>
            <person name="Rusch D.B."/>
            <person name="Lai Z."/>
            <person name="Kraft C.L."/>
            <person name="Abril J.F."/>
            <person name="Anthouard V."/>
            <person name="Arensburger P."/>
            <person name="Atkinson P.W."/>
            <person name="Baden H."/>
            <person name="de Berardinis V."/>
            <person name="Baldwin D."/>
            <person name="Benes V."/>
            <person name="Biedler J."/>
            <person name="Blass C."/>
            <person name="Bolanos R."/>
            <person name="Boscus D."/>
            <person name="Barnstead M."/>
            <person name="Cai S."/>
            <person name="Center A."/>
            <person name="Chaturverdi K."/>
            <person name="Christophides G.K."/>
            <person name="Chrystal M.A."/>
            <person name="Clamp M."/>
            <person name="Cravchik A."/>
            <person name="Curwen V."/>
            <person name="Dana A."/>
            <person name="Delcher A."/>
            <person name="Dew I."/>
            <person name="Evans C.A."/>
            <person name="Flanigan M."/>
            <person name="Grundschober-Freimoser A."/>
            <person name="Friedli L."/>
            <person name="Gu Z."/>
            <person name="Guan P."/>
            <person name="Guigo R."/>
            <person name="Hillenmeyer M.E."/>
            <person name="Hladun S.L."/>
            <person name="Hogan J.R."/>
            <person name="Hong Y.S."/>
            <person name="Hoover J."/>
            <person name="Jaillon O."/>
            <person name="Ke Z."/>
            <person name="Kodira C."/>
            <person name="Kokoza E."/>
            <person name="Koutsos A."/>
            <person name="Letunic I."/>
            <person name="Levitsky A."/>
            <person name="Liang Y."/>
            <person name="Lin J.J."/>
            <person name="Lobo N.F."/>
            <person name="Lopez J.R."/>
            <person name="Malek J.A."/>
            <person name="McIntosh T.C."/>
            <person name="Meister S."/>
            <person name="Miller J."/>
            <person name="Mobarry C."/>
            <person name="Mongin E."/>
            <person name="Murphy S.D."/>
            <person name="O'Brochta D.A."/>
            <person name="Pfannkoch C."/>
            <person name="Qi R."/>
            <person name="Regier M.A."/>
            <person name="Remington K."/>
            <person name="Shao H."/>
            <person name="Sharakhova M.V."/>
            <person name="Sitter C.D."/>
            <person name="Shetty J."/>
            <person name="Smith T.J."/>
            <person name="Strong R."/>
            <person name="Sun J."/>
            <person name="Thomasova D."/>
            <person name="Ton L.Q."/>
            <person name="Topalis P."/>
            <person name="Tu Z."/>
            <person name="Unger M.F."/>
            <person name="Walenz B."/>
            <person name="Wang A."/>
            <person name="Wang J."/>
            <person name="Wang M."/>
            <person name="Wang X."/>
            <person name="Woodford K.J."/>
            <person name="Wortman J.R."/>
            <person name="Wu M."/>
            <person name="Yao A."/>
            <person name="Zdobnov E.M."/>
            <person name="Zhang H."/>
            <person name="Zhao Q."/>
            <person name="Zhao S."/>
            <person name="Zhu S.C."/>
            <person name="Zhimulev I."/>
            <person name="Coluzzi M."/>
            <person name="della Torre A."/>
            <person name="Roth C.W."/>
            <person name="Louis C."/>
            <person name="Kalush F."/>
            <person name="Mural R.J."/>
            <person name="Myers E.W."/>
            <person name="Adams M.D."/>
            <person name="Smith H.O."/>
            <person name="Broder S."/>
            <person name="Gardner M.J."/>
            <person name="Fraser C.M."/>
            <person name="Birney E."/>
            <person name="Bork P."/>
            <person name="Brey P.T."/>
            <person name="Venter J.C."/>
            <person name="Weissenbach J."/>
            <person name="Kafatos F.C."/>
            <person name="Collins F.H."/>
            <person name="Hoffman S.L."/>
        </authorList>
    </citation>
    <scope>NUCLEOTIDE SEQUENCE [LARGE SCALE GENOMIC DNA]</scope>
    <source>
        <strain evidence="61">PEST</strain>
    </source>
</reference>
<evidence type="ECO:0000256" key="4">
    <source>
        <dbReference type="ARBA" id="ARBA00012873"/>
    </source>
</evidence>
<dbReference type="Pfam" id="PF02801">
    <property type="entry name" value="Ketoacyl-synt_C"/>
    <property type="match status" value="1"/>
</dbReference>
<evidence type="ECO:0000256" key="3">
    <source>
        <dbReference type="ARBA" id="ARBA00012480"/>
    </source>
</evidence>
<dbReference type="GO" id="GO:0016297">
    <property type="term" value="F:fatty acyl-[ACP] hydrolase activity"/>
    <property type="evidence" value="ECO:0007669"/>
    <property type="project" value="UniProtKB-EC"/>
</dbReference>
<dbReference type="InterPro" id="IPR014030">
    <property type="entry name" value="Ketoacyl_synth_N"/>
</dbReference>
<comment type="catalytic activity">
    <reaction evidence="26">
        <text>3-oxooctadecanoyl-[ACP] + NADPH + H(+) = (3R)-hydroxyoctadecanoyl-[ACP] + NADP(+)</text>
        <dbReference type="Rhea" id="RHEA:41920"/>
        <dbReference type="Rhea" id="RHEA-COMP:9653"/>
        <dbReference type="Rhea" id="RHEA-COMP:9654"/>
        <dbReference type="ChEBI" id="CHEBI:15378"/>
        <dbReference type="ChEBI" id="CHEBI:57783"/>
        <dbReference type="ChEBI" id="CHEBI:58349"/>
        <dbReference type="ChEBI" id="CHEBI:78487"/>
        <dbReference type="ChEBI" id="CHEBI:78488"/>
    </reaction>
    <physiologicalReaction direction="left-to-right" evidence="26">
        <dbReference type="Rhea" id="RHEA:41921"/>
    </physiologicalReaction>
</comment>
<comment type="catalytic activity">
    <reaction evidence="50">
        <text>3-oxododecanoyl-[ACP] + NADPH + H(+) = (3R)-hydroxydodecanoyl-[ACP] + NADP(+)</text>
        <dbReference type="Rhea" id="RHEA:41872"/>
        <dbReference type="Rhea" id="RHEA-COMP:9641"/>
        <dbReference type="Rhea" id="RHEA-COMP:9642"/>
        <dbReference type="ChEBI" id="CHEBI:15378"/>
        <dbReference type="ChEBI" id="CHEBI:57783"/>
        <dbReference type="ChEBI" id="CHEBI:58349"/>
        <dbReference type="ChEBI" id="CHEBI:78469"/>
        <dbReference type="ChEBI" id="CHEBI:78470"/>
    </reaction>
    <physiologicalReaction direction="left-to-right" evidence="50">
        <dbReference type="Rhea" id="RHEA:41873"/>
    </physiologicalReaction>
</comment>
<evidence type="ECO:0000256" key="15">
    <source>
        <dbReference type="ARBA" id="ARBA00023332"/>
    </source>
</evidence>
<evidence type="ECO:0000256" key="28">
    <source>
        <dbReference type="ARBA" id="ARBA00047400"/>
    </source>
</evidence>
<evidence type="ECO:0000256" key="26">
    <source>
        <dbReference type="ARBA" id="ARBA00047300"/>
    </source>
</evidence>
<evidence type="ECO:0000256" key="27">
    <source>
        <dbReference type="ARBA" id="ARBA00047394"/>
    </source>
</evidence>
<dbReference type="PROSITE" id="PS50075">
    <property type="entry name" value="CARRIER"/>
    <property type="match status" value="1"/>
</dbReference>
<dbReference type="EMBL" id="AAAB01008964">
    <property type="protein sequence ID" value="EAA12911.4"/>
    <property type="molecule type" value="Genomic_DNA"/>
</dbReference>
<evidence type="ECO:0000256" key="45">
    <source>
        <dbReference type="ARBA" id="ARBA00048704"/>
    </source>
</evidence>
<dbReference type="GO" id="GO:0004316">
    <property type="term" value="F:3-oxoacyl-[acyl-carrier-protein] reductase (NADPH) activity"/>
    <property type="evidence" value="ECO:0007669"/>
    <property type="project" value="UniProtKB-EC"/>
</dbReference>
<dbReference type="GO" id="GO:0031177">
    <property type="term" value="F:phosphopantetheine binding"/>
    <property type="evidence" value="ECO:0007669"/>
    <property type="project" value="InterPro"/>
</dbReference>
<comment type="catalytic activity">
    <reaction evidence="33">
        <text>(2E)-hexadecenoyl-[ACP] + NADPH + H(+) = hexadecanoyl-[ACP] + NADP(+)</text>
        <dbReference type="Rhea" id="RHEA:41912"/>
        <dbReference type="Rhea" id="RHEA-COMP:9651"/>
        <dbReference type="Rhea" id="RHEA-COMP:9652"/>
        <dbReference type="ChEBI" id="CHEBI:15378"/>
        <dbReference type="ChEBI" id="CHEBI:57783"/>
        <dbReference type="ChEBI" id="CHEBI:58349"/>
        <dbReference type="ChEBI" id="CHEBI:78481"/>
        <dbReference type="ChEBI" id="CHEBI:78483"/>
    </reaction>
    <physiologicalReaction direction="left-to-right" evidence="33">
        <dbReference type="Rhea" id="RHEA:41913"/>
    </physiologicalReaction>
</comment>
<evidence type="ECO:0000256" key="16">
    <source>
        <dbReference type="ARBA" id="ARBA00023351"/>
    </source>
</evidence>
<dbReference type="InterPro" id="IPR001031">
    <property type="entry name" value="Thioesterase"/>
</dbReference>
<dbReference type="Gene3D" id="3.30.70.3290">
    <property type="match status" value="1"/>
</dbReference>
<feature type="region of interest" description="N-terminal hotdog fold" evidence="56">
    <location>
        <begin position="874"/>
        <end position="997"/>
    </location>
</feature>
<keyword evidence="10" id="KW-0808">Transferase</keyword>
<evidence type="ECO:0000256" key="24">
    <source>
        <dbReference type="ARBA" id="ARBA00023442"/>
    </source>
</evidence>
<comment type="catalytic activity">
    <reaction evidence="29">
        <text>3-oxodecanoyl-[ACP] + NADPH + H(+) = (3R)-hydroxydecanoyl-[ACP] + NADP(+)</text>
        <dbReference type="Rhea" id="RHEA:41856"/>
        <dbReference type="Rhea" id="RHEA-COMP:9637"/>
        <dbReference type="Rhea" id="RHEA-COMP:9638"/>
        <dbReference type="ChEBI" id="CHEBI:15378"/>
        <dbReference type="ChEBI" id="CHEBI:57783"/>
        <dbReference type="ChEBI" id="CHEBI:58349"/>
        <dbReference type="ChEBI" id="CHEBI:78464"/>
        <dbReference type="ChEBI" id="CHEBI:78466"/>
    </reaction>
    <physiologicalReaction direction="left-to-right" evidence="29">
        <dbReference type="Rhea" id="RHEA:41857"/>
    </physiologicalReaction>
</comment>
<feature type="region of interest" description="C-terminal hotdog fold" evidence="56">
    <location>
        <begin position="1007"/>
        <end position="1137"/>
    </location>
</feature>
<dbReference type="InterPro" id="IPR018201">
    <property type="entry name" value="Ketoacyl_synth_AS"/>
</dbReference>
<comment type="catalytic activity">
    <reaction evidence="46">
        <text>3-oxotetradecanoyl-[ACP] + NADPH + H(+) = (3R)-hydroxytetradecanoyl-[ACP] + NADP(+)</text>
        <dbReference type="Rhea" id="RHEA:41888"/>
        <dbReference type="Rhea" id="RHEA-COMP:9645"/>
        <dbReference type="Rhea" id="RHEA-COMP:9646"/>
        <dbReference type="ChEBI" id="CHEBI:15378"/>
        <dbReference type="ChEBI" id="CHEBI:57783"/>
        <dbReference type="ChEBI" id="CHEBI:58349"/>
        <dbReference type="ChEBI" id="CHEBI:78473"/>
        <dbReference type="ChEBI" id="CHEBI:78474"/>
    </reaction>
    <physiologicalReaction direction="left-to-right" evidence="46">
        <dbReference type="Rhea" id="RHEA:41889"/>
    </physiologicalReaction>
</comment>
<gene>
    <name evidence="61" type="ORF">AgaP_AGAP008468</name>
</gene>
<dbReference type="Gene3D" id="3.10.129.110">
    <property type="entry name" value="Polyketide synthase dehydratase"/>
    <property type="match status" value="1"/>
</dbReference>
<dbReference type="SMART" id="SM00825">
    <property type="entry name" value="PKS_KS"/>
    <property type="match status" value="1"/>
</dbReference>
<dbReference type="InterPro" id="IPR057326">
    <property type="entry name" value="KR_dom"/>
</dbReference>
<comment type="catalytic activity">
    <reaction evidence="34">
        <text>(2E)-hexenoyl-[ACP] + NADPH + H(+) = hexanoyl-[ACP] + NADP(+)</text>
        <dbReference type="Rhea" id="RHEA:41832"/>
        <dbReference type="Rhea" id="RHEA-COMP:9631"/>
        <dbReference type="Rhea" id="RHEA-COMP:9632"/>
        <dbReference type="ChEBI" id="CHEBI:15378"/>
        <dbReference type="ChEBI" id="CHEBI:57783"/>
        <dbReference type="ChEBI" id="CHEBI:58349"/>
        <dbReference type="ChEBI" id="CHEBI:78458"/>
        <dbReference type="ChEBI" id="CHEBI:78459"/>
    </reaction>
    <physiologicalReaction direction="left-to-right" evidence="34">
        <dbReference type="Rhea" id="RHEA:41833"/>
    </physiologicalReaction>
</comment>
<evidence type="ECO:0000256" key="56">
    <source>
        <dbReference type="PROSITE-ProRule" id="PRU01363"/>
    </source>
</evidence>
<proteinExistence type="predicted"/>
<dbReference type="InterPro" id="IPR020806">
    <property type="entry name" value="PKS_PP-bd"/>
</dbReference>
<dbReference type="InterPro" id="IPR050091">
    <property type="entry name" value="PKS_NRPS_Biosynth_Enz"/>
</dbReference>
<dbReference type="Gene3D" id="3.40.47.10">
    <property type="match status" value="1"/>
</dbReference>
<dbReference type="CDD" id="cd05195">
    <property type="entry name" value="enoyl_red"/>
    <property type="match status" value="1"/>
</dbReference>
<comment type="catalytic activity">
    <reaction evidence="16">
        <text>(3R)-hydroxydodecanoyl-[ACP] = (2E)-dodecenoyl-[ACP] + H2O</text>
        <dbReference type="Rhea" id="RHEA:41876"/>
        <dbReference type="Rhea" id="RHEA-COMP:9642"/>
        <dbReference type="Rhea" id="RHEA-COMP:9643"/>
        <dbReference type="ChEBI" id="CHEBI:15377"/>
        <dbReference type="ChEBI" id="CHEBI:78470"/>
        <dbReference type="ChEBI" id="CHEBI:78472"/>
    </reaction>
    <physiologicalReaction direction="left-to-right" evidence="16">
        <dbReference type="Rhea" id="RHEA:41877"/>
    </physiologicalReaction>
</comment>
<dbReference type="HOGENOM" id="CLU_000022_31_7_1"/>
<evidence type="ECO:0000259" key="58">
    <source>
        <dbReference type="PROSITE" id="PS50075"/>
    </source>
</evidence>
<sequence length="2370" mass="262527">MHPSTSSTSSATTAAAAAPGTKCTPITADDSIVISGIAGKYPRSDSVEHFADNLYNKVDLVDDKEDRWRHLYAGIPKRLGKLNKLGKFDAEFFGSGFQETHTMDPQQRLLLEHCYEALLDAGLHPDDIRGTRTGVFVGVSIAETEIYWTYKKTKSPYNRSILGFVRSMLATKIAYALDLKGPSMAVDTACSSSMYALDWACKAIRQGQCDAAIVAGTNLTLHPYITLQFALLGVLAADGYCRPFDKNASGYSRSEANAVILLQKAKDAKRIYAHVVNTKTNCDGYKLEGITFPSNKIQKQLLDELYSEVPYDPKDISYVEAHSTGTVVGDPEECDAIEKVFCPDRTEPLLVGSVKSNIGHSEAAAGICSVTKCVIAMQNRIIPPNINYTEPRTDVPSLLNGKLKVVDQCTPLGGPLVAVNSFGFGGANAHALLHNCTKQKINGGYPKDGLPRLVVWSGRTIEAVDHFLDSLKGKSYDAEFYALTHNIQRSEIPKMTTKGYAIFGGRQDGTAELLYKAASNKIPKKYKLPPVTLAFGQLEGNWKATVQAFNQFPEFANGIAECLQAIKDCGFDAFDQTMQANDPIQHILWTFMAQVGVYRLLTASGVTIDQYAGYAVGQITCAYLDGVLSLHDALRVAYAHGYIIRAHHTEKSANYGSGVSSNKQLTPNIQTVSCFFIDDPSAPAFDASNPFYKEQIELGLAINVYRKGQWGSYRHFKLQEEPRYEPATKHCFANCVKPGDLSSFTWMVGPLSEQPPSSPLARVVYSSLNFKDVMIATGRLTVETFCTDRLQQECILGFEYSGVTTTGKRVMGIIGAGSMATIVESDPIFTLDVPDNISLEQAATIPTLLDLYPKVTFPVSLETPMIGPLIRWNHSVDWHVANFQTKKMVDQGSNKHSVTLAEQEYIAGHCIDGRVLIPATEYLYLVWDSFTSKTGTIPNEVAVQFTEVEFLRATTIAPGQVITLFVEINDISGHFEVSEGSTLVVKGCIQRLDHFQRQPIEQRNQPAITLPTQDFYKELRLRGYHYGGFFKSVMESAADGSHAKIEWKGNWTALLDCMLQVAIIAVDTRSLMIPTRIESIKIDPVRQKMSQQVNEQGVPHYGVCFDPDLNLLQSSGIEIRGLNASTIARRLPPGVPVLESYKFHPYFSQQLLQPAQAASIVLQTILDNQTTLVCSVTEIHSKTRDPIISLFGDAIGDLPLVKAHLTLLSTAKPEPIPNVTISEDKLMKQRNVLLLICENLFADDEFISDAINCLSDQGFILLRESPEYRLQDGHRRLQLVSTMSIEGETFLLLQQKKSAMNTSVDAHVIKVCSNDTTHNWLLELKQEVKTKPVILYAQHDPSSGIIGLVNCIRKEPNIQTVSCFFIDDPSAPAFDASNPFYKEKIELGLAINVYREGQWGSYRHFKLQEEPRYEPSTKHCFANCVKPGDLSSFTWMVGPLNEQSPSSPLARVVYSSLNFKDVMLATGRLTVETSFTNRLQQECVLGFEYSGVTTTGKRVMGMIPAGSMATMIETDRHFTLDVPDHISLEQAATIPTVYATVYASFFICSHIRKGNSILIHAGTGGVGLAAIRVCLAYGLEVFTTVSTKEKRDFLLSYFPDLNPNNIGNSRDISFETLIKERTNGRGVDFVLNSLSEEKLQASIRCLARGGHFLEIGKYDMMKDSKLAMTFFQRGITFTAVLVDLLFQEKRDFLLELHKLIMKDLAKGIILPLPTTVFQAHEIEQAFRYLATAKHIGKVVLKIRDNEDDLASVPISYLPRVYCNTEQSFVIAGGLGGFGLELADWLIIRGCRKLLLSSSRGITKPYQQYRINTWRTYGVQVTISTEDISTYDGCRRLLQQAIQMGPIAGIFNLAVQLRDAIIENQSVDKFAECLAPKATATHHLDALSRELCPMLKHFVVFSSVSCGRGNAGQSNYGMANSIMERIIEHRVVHGLPGKAIQWGAIGEVGIVADMQEDKIDMEIGGTLQQRLSSCIQVLDQLLTTSEPIVASMVVAEKRSSSGGAKNIVEAVMNIMNIRDMKSVSVESTLADIGMDSLMAVEIRQVLERDFDIILTPQDLRTLTFSKLQKLADAKTESETAEATTQQLQLQDLLASFGDETASHHTVLRLPSKCNDLEYDRPVLIIPGIESVSSPAWTKIASEINAPTFVLQTFAKGSDEQTIPGIVDSVFDEMFDTVFAKAEQFLVIGYSFGSLLALEVVKRLEARSLRGKLMLIDGSPLYLQRFASHHLSGFDDEHLQMLILTLVISFIFPTATQDVIKPVMDQPTYSDRVEKLMAVAHDSNPFSDQYARKMMRVLFYRLKVAMNMSTEVKEKIESPLVLVRSATIVDVEEDYGLNEFTVASLIVKIIDGTHQTMLANPELIEIINKDTL</sequence>
<dbReference type="EC" id="2.3.1.85" evidence="4"/>
<dbReference type="SMART" id="SM00829">
    <property type="entry name" value="PKS_ER"/>
    <property type="match status" value="1"/>
</dbReference>
<dbReference type="Pfam" id="PF00550">
    <property type="entry name" value="PP-binding"/>
    <property type="match status" value="1"/>
</dbReference>
<reference evidence="61" key="3">
    <citation type="journal article" date="2004" name="Trends Parasitol.">
        <title>The Anopheles gambiae genome: an update.</title>
        <authorList>
            <person name="Mongin E."/>
            <person name="Louis C."/>
            <person name="Holt R.A."/>
            <person name="Birney E."/>
            <person name="Collins F.H."/>
        </authorList>
    </citation>
    <scope>NUCLEOTIDE SEQUENCE</scope>
    <source>
        <strain evidence="61">PEST</strain>
    </source>
</reference>
<comment type="catalytic activity">
    <reaction evidence="25">
        <text>acetyl-CoA + n malonyl-CoA + 2n NADPH + 2n H(+) = a long-chain fatty acid + (n+1) CoA + n CO2 + 2n NADP(+).</text>
        <dbReference type="EC" id="2.3.1.85"/>
    </reaction>
</comment>
<evidence type="ECO:0000256" key="7">
    <source>
        <dbReference type="ARBA" id="ARBA00018769"/>
    </source>
</evidence>
<dbReference type="InterPro" id="IPR049391">
    <property type="entry name" value="FAS_pseudo-KR"/>
</dbReference>
<dbReference type="CDD" id="cd08954">
    <property type="entry name" value="KR_1_FAS_SDR_x"/>
    <property type="match status" value="1"/>
</dbReference>
<dbReference type="EC" id="2.3.1.41" evidence="6"/>
<comment type="catalytic activity">
    <reaction evidence="51">
        <text>3-oxohexadecanoyl-[ACP] + NADPH + H(+) = (3R)-hydroxyhexadecanoyl-[ACP] + NADP(+)</text>
        <dbReference type="Rhea" id="RHEA:41904"/>
        <dbReference type="Rhea" id="RHEA-COMP:9649"/>
        <dbReference type="Rhea" id="RHEA-COMP:9650"/>
        <dbReference type="ChEBI" id="CHEBI:15378"/>
        <dbReference type="ChEBI" id="CHEBI:57783"/>
        <dbReference type="ChEBI" id="CHEBI:58349"/>
        <dbReference type="ChEBI" id="CHEBI:78478"/>
        <dbReference type="ChEBI" id="CHEBI:78480"/>
    </reaction>
    <physiologicalReaction direction="left-to-right" evidence="51">
        <dbReference type="Rhea" id="RHEA:41905"/>
    </physiologicalReaction>
</comment>
<keyword evidence="14" id="KW-0511">Multifunctional enzyme</keyword>
<feature type="domain" description="Carrier" evidence="58">
    <location>
        <begin position="1997"/>
        <end position="2077"/>
    </location>
</feature>
<comment type="catalytic activity">
    <reaction evidence="15">
        <text>(3R)-hydroxyoctanoyl-[ACP] = (2E)-octenoyl-[ACP] + H2O</text>
        <dbReference type="Rhea" id="RHEA:41844"/>
        <dbReference type="Rhea" id="RHEA-COMP:9634"/>
        <dbReference type="Rhea" id="RHEA-COMP:9635"/>
        <dbReference type="ChEBI" id="CHEBI:15377"/>
        <dbReference type="ChEBI" id="CHEBI:78461"/>
        <dbReference type="ChEBI" id="CHEBI:78462"/>
    </reaction>
    <physiologicalReaction direction="left-to-right" evidence="15">
        <dbReference type="Rhea" id="RHEA:41845"/>
    </physiologicalReaction>
</comment>
<comment type="catalytic activity">
    <reaction evidence="18">
        <text>(3R)-hydroxydecanoyl-[ACP] = (2E)-decenoyl-[ACP] + H2O</text>
        <dbReference type="Rhea" id="RHEA:41860"/>
        <dbReference type="Rhea" id="RHEA-COMP:9638"/>
        <dbReference type="Rhea" id="RHEA-COMP:9639"/>
        <dbReference type="ChEBI" id="CHEBI:15377"/>
        <dbReference type="ChEBI" id="CHEBI:78466"/>
        <dbReference type="ChEBI" id="CHEBI:78467"/>
    </reaction>
    <physiologicalReaction direction="left-to-right" evidence="18">
        <dbReference type="Rhea" id="RHEA:41861"/>
    </physiologicalReaction>
</comment>
<evidence type="ECO:0000256" key="39">
    <source>
        <dbReference type="ARBA" id="ARBA00048289"/>
    </source>
</evidence>
<evidence type="ECO:0000256" key="41">
    <source>
        <dbReference type="ARBA" id="ARBA00048506"/>
    </source>
</evidence>
<evidence type="ECO:0000256" key="42">
    <source>
        <dbReference type="ARBA" id="ARBA00048571"/>
    </source>
</evidence>
<evidence type="ECO:0000313" key="61">
    <source>
        <dbReference type="EMBL" id="EAA12911.4"/>
    </source>
</evidence>
<dbReference type="InterPro" id="IPR014031">
    <property type="entry name" value="Ketoacyl_synth_C"/>
</dbReference>
<comment type="catalytic activity">
    <reaction evidence="55">
        <text>octanoyl-[ACP] + malonyl-[ACP] + H(+) = 3-oxodecanoyl-[ACP] + holo-[ACP] + CO2</text>
        <dbReference type="Rhea" id="RHEA:41852"/>
        <dbReference type="Rhea" id="RHEA-COMP:9623"/>
        <dbReference type="Rhea" id="RHEA-COMP:9636"/>
        <dbReference type="Rhea" id="RHEA-COMP:9637"/>
        <dbReference type="Rhea" id="RHEA-COMP:9685"/>
        <dbReference type="ChEBI" id="CHEBI:15378"/>
        <dbReference type="ChEBI" id="CHEBI:16526"/>
        <dbReference type="ChEBI" id="CHEBI:64479"/>
        <dbReference type="ChEBI" id="CHEBI:78449"/>
        <dbReference type="ChEBI" id="CHEBI:78463"/>
        <dbReference type="ChEBI" id="CHEBI:78464"/>
    </reaction>
    <physiologicalReaction direction="left-to-right" evidence="55">
        <dbReference type="Rhea" id="RHEA:41853"/>
    </physiologicalReaction>
</comment>
<name>Q7Q4L2_ANOGA</name>
<dbReference type="InterPro" id="IPR049900">
    <property type="entry name" value="PKS_mFAS_DH"/>
</dbReference>
<comment type="catalytic activity">
    <reaction evidence="36">
        <text>acetyl-[ACP] + malonyl-[ACP] + H(+) = 3-oxobutanoyl-[ACP] + holo-[ACP] + CO2</text>
        <dbReference type="Rhea" id="RHEA:41800"/>
        <dbReference type="Rhea" id="RHEA-COMP:9621"/>
        <dbReference type="Rhea" id="RHEA-COMP:9623"/>
        <dbReference type="Rhea" id="RHEA-COMP:9625"/>
        <dbReference type="Rhea" id="RHEA-COMP:9685"/>
        <dbReference type="ChEBI" id="CHEBI:15378"/>
        <dbReference type="ChEBI" id="CHEBI:16526"/>
        <dbReference type="ChEBI" id="CHEBI:64479"/>
        <dbReference type="ChEBI" id="CHEBI:78446"/>
        <dbReference type="ChEBI" id="CHEBI:78449"/>
        <dbReference type="ChEBI" id="CHEBI:78450"/>
    </reaction>
    <physiologicalReaction direction="left-to-right" evidence="36">
        <dbReference type="Rhea" id="RHEA:41801"/>
    </physiologicalReaction>
</comment>
<evidence type="ECO:0000256" key="54">
    <source>
        <dbReference type="ARBA" id="ARBA00049521"/>
    </source>
</evidence>
<evidence type="ECO:0000256" key="29">
    <source>
        <dbReference type="ARBA" id="ARBA00047440"/>
    </source>
</evidence>
<evidence type="ECO:0000256" key="31">
    <source>
        <dbReference type="ARBA" id="ARBA00047500"/>
    </source>
</evidence>
<dbReference type="VEuPathDB" id="VectorBase:AGAMI1_013887"/>
<dbReference type="SMART" id="SM00823">
    <property type="entry name" value="PKS_PP"/>
    <property type="match status" value="1"/>
</dbReference>
<dbReference type="PANTHER" id="PTHR43775:SF23">
    <property type="entry name" value="FATTY ACID SYNTHASE 3"/>
    <property type="match status" value="1"/>
</dbReference>
<evidence type="ECO:0000256" key="19">
    <source>
        <dbReference type="ARBA" id="ARBA00023394"/>
    </source>
</evidence>
<comment type="catalytic activity">
    <reaction evidence="41">
        <text>a fatty acyl-[ACP] + malonyl-[ACP] + H(+) = a 3-oxoacyl-[ACP] + holo-[ACP] + CO2</text>
        <dbReference type="Rhea" id="RHEA:22836"/>
        <dbReference type="Rhea" id="RHEA-COMP:9623"/>
        <dbReference type="Rhea" id="RHEA-COMP:9685"/>
        <dbReference type="Rhea" id="RHEA-COMP:9916"/>
        <dbReference type="Rhea" id="RHEA-COMP:14125"/>
        <dbReference type="ChEBI" id="CHEBI:15378"/>
        <dbReference type="ChEBI" id="CHEBI:16526"/>
        <dbReference type="ChEBI" id="CHEBI:64479"/>
        <dbReference type="ChEBI" id="CHEBI:78449"/>
        <dbReference type="ChEBI" id="CHEBI:78776"/>
        <dbReference type="ChEBI" id="CHEBI:138651"/>
        <dbReference type="EC" id="2.3.1.41"/>
    </reaction>
    <physiologicalReaction direction="left-to-right" evidence="41">
        <dbReference type="Rhea" id="RHEA:22837"/>
    </physiologicalReaction>
</comment>
<evidence type="ECO:0000256" key="10">
    <source>
        <dbReference type="ARBA" id="ARBA00022679"/>
    </source>
</evidence>
<comment type="catalytic activity">
    <reaction evidence="27">
        <text>hexanoyl-[ACP] + malonyl-[ACP] + H(+) = 3-oxooctanoyl-[ACP] + holo-[ACP] + CO2</text>
        <dbReference type="Rhea" id="RHEA:41836"/>
        <dbReference type="Rhea" id="RHEA-COMP:9623"/>
        <dbReference type="Rhea" id="RHEA-COMP:9632"/>
        <dbReference type="Rhea" id="RHEA-COMP:9633"/>
        <dbReference type="Rhea" id="RHEA-COMP:9685"/>
        <dbReference type="ChEBI" id="CHEBI:15378"/>
        <dbReference type="ChEBI" id="CHEBI:16526"/>
        <dbReference type="ChEBI" id="CHEBI:64479"/>
        <dbReference type="ChEBI" id="CHEBI:78449"/>
        <dbReference type="ChEBI" id="CHEBI:78459"/>
        <dbReference type="ChEBI" id="CHEBI:78460"/>
    </reaction>
    <physiologicalReaction direction="left-to-right" evidence="27">
        <dbReference type="Rhea" id="RHEA:41837"/>
    </physiologicalReaction>
</comment>
<feature type="domain" description="PKS/mFAS DH" evidence="60">
    <location>
        <begin position="874"/>
        <end position="1137"/>
    </location>
</feature>
<evidence type="ECO:0000256" key="13">
    <source>
        <dbReference type="ARBA" id="ARBA00022990"/>
    </source>
</evidence>
<comment type="catalytic activity">
    <reaction evidence="19">
        <text>a (3R)-hydroxyacyl-[ACP] = a (2E)-enoyl-[ACP] + H2O</text>
        <dbReference type="Rhea" id="RHEA:13097"/>
        <dbReference type="Rhea" id="RHEA-COMP:9925"/>
        <dbReference type="Rhea" id="RHEA-COMP:9945"/>
        <dbReference type="ChEBI" id="CHEBI:15377"/>
        <dbReference type="ChEBI" id="CHEBI:78784"/>
        <dbReference type="ChEBI" id="CHEBI:78827"/>
        <dbReference type="EC" id="4.2.1.59"/>
    </reaction>
    <physiologicalReaction direction="left-to-right" evidence="19">
        <dbReference type="Rhea" id="RHEA:13098"/>
    </physiologicalReaction>
</comment>
<comment type="catalytic activity">
    <reaction evidence="37">
        <text>hexadecanoyl-[ACP] + malonyl-[ACP] + H(+) = 3-oxooctadecanoyl-[ACP] + holo-[ACP] + CO2</text>
        <dbReference type="Rhea" id="RHEA:41916"/>
        <dbReference type="Rhea" id="RHEA-COMP:9623"/>
        <dbReference type="Rhea" id="RHEA-COMP:9652"/>
        <dbReference type="Rhea" id="RHEA-COMP:9653"/>
        <dbReference type="Rhea" id="RHEA-COMP:9685"/>
        <dbReference type="ChEBI" id="CHEBI:15378"/>
        <dbReference type="ChEBI" id="CHEBI:16526"/>
        <dbReference type="ChEBI" id="CHEBI:64479"/>
        <dbReference type="ChEBI" id="CHEBI:78449"/>
        <dbReference type="ChEBI" id="CHEBI:78483"/>
        <dbReference type="ChEBI" id="CHEBI:78487"/>
    </reaction>
    <physiologicalReaction direction="left-to-right" evidence="37">
        <dbReference type="Rhea" id="RHEA:41917"/>
    </physiologicalReaction>
</comment>
<comment type="catalytic activity">
    <reaction evidence="44">
        <text>holo-[ACP] + acetyl-CoA = acetyl-[ACP] + CoA</text>
        <dbReference type="Rhea" id="RHEA:41788"/>
        <dbReference type="Rhea" id="RHEA-COMP:9621"/>
        <dbReference type="Rhea" id="RHEA-COMP:9685"/>
        <dbReference type="ChEBI" id="CHEBI:57287"/>
        <dbReference type="ChEBI" id="CHEBI:57288"/>
        <dbReference type="ChEBI" id="CHEBI:64479"/>
        <dbReference type="ChEBI" id="CHEBI:78446"/>
        <dbReference type="EC" id="2.3.1.38"/>
    </reaction>
    <physiologicalReaction direction="left-to-right" evidence="44">
        <dbReference type="Rhea" id="RHEA:41789"/>
    </physiologicalReaction>
</comment>
<dbReference type="EC" id="1.1.1.100" evidence="5"/>
<dbReference type="Gene3D" id="3.40.50.720">
    <property type="entry name" value="NAD(P)-binding Rossmann-like Domain"/>
    <property type="match status" value="1"/>
</dbReference>
<evidence type="ECO:0000256" key="48">
    <source>
        <dbReference type="ARBA" id="ARBA00049109"/>
    </source>
</evidence>
<evidence type="ECO:0000256" key="51">
    <source>
        <dbReference type="ARBA" id="ARBA00049414"/>
    </source>
</evidence>
<dbReference type="ExpressionAtlas" id="Q7Q4L2">
    <property type="expression patterns" value="differential"/>
</dbReference>
<comment type="catalytic activity">
    <reaction evidence="35">
        <text>3-oxobutanoyl-[ACP] + NADPH + H(+) = (3R)-hydroxybutanoyl-[ACP] + NADP(+)</text>
        <dbReference type="Rhea" id="RHEA:41804"/>
        <dbReference type="Rhea" id="RHEA-COMP:9625"/>
        <dbReference type="Rhea" id="RHEA-COMP:9626"/>
        <dbReference type="ChEBI" id="CHEBI:15378"/>
        <dbReference type="ChEBI" id="CHEBI:57783"/>
        <dbReference type="ChEBI" id="CHEBI:58349"/>
        <dbReference type="ChEBI" id="CHEBI:78450"/>
        <dbReference type="ChEBI" id="CHEBI:78451"/>
    </reaction>
    <physiologicalReaction direction="left-to-right" evidence="35">
        <dbReference type="Rhea" id="RHEA:41805"/>
    </physiologicalReaction>
</comment>
<evidence type="ECO:0000256" key="32">
    <source>
        <dbReference type="ARBA" id="ARBA00047578"/>
    </source>
</evidence>
<dbReference type="GO" id="GO:0004312">
    <property type="term" value="F:fatty acid synthase activity"/>
    <property type="evidence" value="ECO:0007669"/>
    <property type="project" value="UniProtKB-EC"/>
</dbReference>
<evidence type="ECO:0000256" key="57">
    <source>
        <dbReference type="SAM" id="MobiDB-lite"/>
    </source>
</evidence>
<keyword evidence="8" id="KW-0596">Phosphopantetheine</keyword>
<evidence type="ECO:0000256" key="8">
    <source>
        <dbReference type="ARBA" id="ARBA00022450"/>
    </source>
</evidence>
<comment type="catalytic activity">
    <reaction evidence="49">
        <text>(2E)-tetradecenoyl-[ACP] + NADPH + H(+) = tetradecanoyl-[ACP] + NADP(+)</text>
        <dbReference type="Rhea" id="RHEA:41896"/>
        <dbReference type="Rhea" id="RHEA-COMP:9647"/>
        <dbReference type="Rhea" id="RHEA-COMP:9648"/>
        <dbReference type="ChEBI" id="CHEBI:15378"/>
        <dbReference type="ChEBI" id="CHEBI:57783"/>
        <dbReference type="ChEBI" id="CHEBI:58349"/>
        <dbReference type="ChEBI" id="CHEBI:78475"/>
        <dbReference type="ChEBI" id="CHEBI:78477"/>
    </reaction>
    <physiologicalReaction direction="left-to-right" evidence="49">
        <dbReference type="Rhea" id="RHEA:41897"/>
    </physiologicalReaction>
</comment>
<evidence type="ECO:0000256" key="12">
    <source>
        <dbReference type="ARBA" id="ARBA00022898"/>
    </source>
</evidence>
<evidence type="ECO:0000256" key="52">
    <source>
        <dbReference type="ARBA" id="ARBA00049422"/>
    </source>
</evidence>
<dbReference type="Pfam" id="PF21149">
    <property type="entry name" value="FAS_pseudo-KR"/>
    <property type="match status" value="2"/>
</dbReference>
<dbReference type="FunFam" id="1.10.1200.10:FF:000013">
    <property type="entry name" value="Fatty acid synthase"/>
    <property type="match status" value="1"/>
</dbReference>
<keyword evidence="9" id="KW-0597">Phosphoprotein</keyword>
<dbReference type="Gene3D" id="3.40.50.1820">
    <property type="entry name" value="alpha/beta hydrolase"/>
    <property type="match status" value="1"/>
</dbReference>
<evidence type="ECO:0000256" key="25">
    <source>
        <dbReference type="ARBA" id="ARBA00044883"/>
    </source>
</evidence>
<evidence type="ECO:0000256" key="30">
    <source>
        <dbReference type="ARBA" id="ARBA00047451"/>
    </source>
</evidence>
<dbReference type="CDD" id="cd00833">
    <property type="entry name" value="PKS"/>
    <property type="match status" value="1"/>
</dbReference>
<comment type="pathway">
    <text evidence="1">Lipid metabolism.</text>
</comment>
<evidence type="ECO:0000256" key="37">
    <source>
        <dbReference type="ARBA" id="ARBA00048051"/>
    </source>
</evidence>
<comment type="catalytic activity">
    <reaction evidence="20">
        <text>(3R)-hydroxytetradecanoyl-[ACP] = (2E)-tetradecenoyl-[ACP] + H2O</text>
        <dbReference type="Rhea" id="RHEA:41892"/>
        <dbReference type="Rhea" id="RHEA-COMP:9646"/>
        <dbReference type="Rhea" id="RHEA-COMP:9647"/>
        <dbReference type="ChEBI" id="CHEBI:15377"/>
        <dbReference type="ChEBI" id="CHEBI:78474"/>
        <dbReference type="ChEBI" id="CHEBI:78475"/>
    </reaction>
    <physiologicalReaction direction="left-to-right" evidence="20">
        <dbReference type="Rhea" id="RHEA:41893"/>
    </physiologicalReaction>
</comment>
<evidence type="ECO:0000256" key="2">
    <source>
        <dbReference type="ARBA" id="ARBA00012004"/>
    </source>
</evidence>
<dbReference type="VEuPathDB" id="VectorBase:AGAP028049"/>
<evidence type="ECO:0000256" key="11">
    <source>
        <dbReference type="ARBA" id="ARBA00022799"/>
    </source>
</evidence>
<feature type="compositionally biased region" description="Low complexity" evidence="57">
    <location>
        <begin position="1"/>
        <end position="18"/>
    </location>
</feature>
<evidence type="ECO:0000256" key="21">
    <source>
        <dbReference type="ARBA" id="ARBA00023399"/>
    </source>
</evidence>
<evidence type="ECO:0000256" key="40">
    <source>
        <dbReference type="ARBA" id="ARBA00048420"/>
    </source>
</evidence>
<dbReference type="SUPFAM" id="SSF53901">
    <property type="entry name" value="Thiolase-like"/>
    <property type="match status" value="1"/>
</dbReference>
<dbReference type="InterPro" id="IPR036736">
    <property type="entry name" value="ACP-like_sf"/>
</dbReference>
<comment type="catalytic activity">
    <reaction evidence="53">
        <text>butanoyl-[ACP] + malonyl-[ACP] + H(+) = 3-oxohexanoyl-[ACP] + holo-[ACP] + CO2</text>
        <dbReference type="Rhea" id="RHEA:41820"/>
        <dbReference type="Rhea" id="RHEA-COMP:9623"/>
        <dbReference type="Rhea" id="RHEA-COMP:9628"/>
        <dbReference type="Rhea" id="RHEA-COMP:9629"/>
        <dbReference type="Rhea" id="RHEA-COMP:9685"/>
        <dbReference type="ChEBI" id="CHEBI:15378"/>
        <dbReference type="ChEBI" id="CHEBI:16526"/>
        <dbReference type="ChEBI" id="CHEBI:64479"/>
        <dbReference type="ChEBI" id="CHEBI:78449"/>
        <dbReference type="ChEBI" id="CHEBI:78454"/>
        <dbReference type="ChEBI" id="CHEBI:78456"/>
    </reaction>
    <physiologicalReaction direction="left-to-right" evidence="53">
        <dbReference type="Rhea" id="RHEA:41821"/>
    </physiologicalReaction>
</comment>
<dbReference type="PROSITE" id="PS00606">
    <property type="entry name" value="KS3_1"/>
    <property type="match status" value="1"/>
</dbReference>
<dbReference type="InterPro" id="IPR032821">
    <property type="entry name" value="PKS_assoc"/>
</dbReference>
<reference evidence="61" key="2">
    <citation type="submission" date="2002-03" db="EMBL/GenBank/DDBJ databases">
        <authorList>
            <consortium name="The Anopheles Genome Sequencing Consortium"/>
        </authorList>
    </citation>
    <scope>NUCLEOTIDE SEQUENCE</scope>
    <source>
        <strain evidence="61">PEST</strain>
    </source>
</reference>
<evidence type="ECO:0000256" key="55">
    <source>
        <dbReference type="ARBA" id="ARBA00049533"/>
    </source>
</evidence>
<dbReference type="InterPro" id="IPR001227">
    <property type="entry name" value="Ac_transferase_dom_sf"/>
</dbReference>
<evidence type="ECO:0000256" key="36">
    <source>
        <dbReference type="ARBA" id="ARBA00047961"/>
    </source>
</evidence>
<evidence type="ECO:0000256" key="17">
    <source>
        <dbReference type="ARBA" id="ARBA00023373"/>
    </source>
</evidence>
<evidence type="ECO:0000256" key="33">
    <source>
        <dbReference type="ARBA" id="ARBA00047810"/>
    </source>
</evidence>
<dbReference type="GO" id="GO:0006633">
    <property type="term" value="P:fatty acid biosynthetic process"/>
    <property type="evidence" value="ECO:0007669"/>
    <property type="project" value="InterPro"/>
</dbReference>
<evidence type="ECO:0000256" key="23">
    <source>
        <dbReference type="ARBA" id="ARBA00023402"/>
    </source>
</evidence>
<dbReference type="GO" id="GO:0004315">
    <property type="term" value="F:3-oxoacyl-[acyl-carrier-protein] synthase activity"/>
    <property type="evidence" value="ECO:0007669"/>
    <property type="project" value="UniProtKB-EC"/>
</dbReference>
<dbReference type="InterPro" id="IPR029058">
    <property type="entry name" value="AB_hydrolase_fold"/>
</dbReference>
<protein>
    <recommendedName>
        <fullName evidence="7">Fatty acid synthase</fullName>
        <ecNumber evidence="5">1.1.1.100</ecNumber>
        <ecNumber evidence="2">1.3.1.39</ecNumber>
        <ecNumber evidence="6">2.3.1.41</ecNumber>
        <ecNumber evidence="4">2.3.1.85</ecNumber>
        <ecNumber evidence="3">3.1.2.14</ecNumber>
    </recommendedName>
</protein>
<dbReference type="PANTHER" id="PTHR43775">
    <property type="entry name" value="FATTY ACID SYNTHASE"/>
    <property type="match status" value="1"/>
</dbReference>
<dbReference type="VEuPathDB" id="VectorBase:AGAMI1_001441"/>
<dbReference type="InterPro" id="IPR042104">
    <property type="entry name" value="PKS_dehydratase_sf"/>
</dbReference>
<evidence type="ECO:0000256" key="43">
    <source>
        <dbReference type="ARBA" id="ARBA00048650"/>
    </source>
</evidence>
<evidence type="ECO:0000256" key="18">
    <source>
        <dbReference type="ARBA" id="ARBA00023388"/>
    </source>
</evidence>
<evidence type="ECO:0000256" key="35">
    <source>
        <dbReference type="ARBA" id="ARBA00047953"/>
    </source>
</evidence>
<evidence type="ECO:0000256" key="44">
    <source>
        <dbReference type="ARBA" id="ARBA00048691"/>
    </source>
</evidence>
<comment type="function">
    <text evidence="24">Fatty acid synthetase is a multifunctional enzyme that catalyzes the de novo biosynthesis of long-chain saturated fatty acids starting from acetyl-CoA and malonyl-CoA in the presence of NADPH. This multifunctional protein contains 7 catalytic activities and a site for the binding of the prosthetic group 4'-phosphopantetheine of the acyl carrier protein ([ACP]) domain.</text>
</comment>
<dbReference type="InterPro" id="IPR009081">
    <property type="entry name" value="PP-bd_ACP"/>
</dbReference>
<evidence type="ECO:0000256" key="34">
    <source>
        <dbReference type="ARBA" id="ARBA00047897"/>
    </source>
</evidence>
<dbReference type="Pfam" id="PF16197">
    <property type="entry name" value="KAsynt_C_assoc"/>
    <property type="match status" value="1"/>
</dbReference>
<dbReference type="InterPro" id="IPR016039">
    <property type="entry name" value="Thiolase-like"/>
</dbReference>
<accession>Q7Q4L2</accession>
<comment type="catalytic activity">
    <reaction evidence="32">
        <text>dodecanoyl-[ACP] + malonyl-[ACP] + H(+) = 3-oxotetradecanoyl-[ACP] + holo-[ACP] + CO2</text>
        <dbReference type="Rhea" id="RHEA:41884"/>
        <dbReference type="Rhea" id="RHEA-COMP:9623"/>
        <dbReference type="Rhea" id="RHEA-COMP:9644"/>
        <dbReference type="Rhea" id="RHEA-COMP:9645"/>
        <dbReference type="Rhea" id="RHEA-COMP:9685"/>
        <dbReference type="ChEBI" id="CHEBI:15378"/>
        <dbReference type="ChEBI" id="CHEBI:16526"/>
        <dbReference type="ChEBI" id="CHEBI:64479"/>
        <dbReference type="ChEBI" id="CHEBI:65264"/>
        <dbReference type="ChEBI" id="CHEBI:78449"/>
        <dbReference type="ChEBI" id="CHEBI:78473"/>
    </reaction>
    <physiologicalReaction direction="left-to-right" evidence="32">
        <dbReference type="Rhea" id="RHEA:41885"/>
    </physiologicalReaction>
</comment>
<comment type="catalytic activity">
    <reaction evidence="43">
        <text>a 2,3-saturated acyl-[ACP] + NADP(+) = a (2E)-enoyl-[ACP] + NADPH + H(+)</text>
        <dbReference type="Rhea" id="RHEA:22564"/>
        <dbReference type="Rhea" id="RHEA-COMP:9925"/>
        <dbReference type="Rhea" id="RHEA-COMP:9926"/>
        <dbReference type="ChEBI" id="CHEBI:15378"/>
        <dbReference type="ChEBI" id="CHEBI:57783"/>
        <dbReference type="ChEBI" id="CHEBI:58349"/>
        <dbReference type="ChEBI" id="CHEBI:78784"/>
        <dbReference type="ChEBI" id="CHEBI:78785"/>
        <dbReference type="EC" id="1.3.1.39"/>
    </reaction>
    <physiologicalReaction direction="right-to-left" evidence="43">
        <dbReference type="Rhea" id="RHEA:22566"/>
    </physiologicalReaction>
</comment>
<comment type="catalytic activity">
    <reaction evidence="42">
        <text>3-oxohexanoyl-[ACP] + NADPH + H(+) = (3R)-hydroxyhexanoyl-[ACP] + NADP(+)</text>
        <dbReference type="Rhea" id="RHEA:41824"/>
        <dbReference type="Rhea" id="RHEA-COMP:9629"/>
        <dbReference type="Rhea" id="RHEA-COMP:9630"/>
        <dbReference type="ChEBI" id="CHEBI:15378"/>
        <dbReference type="ChEBI" id="CHEBI:57783"/>
        <dbReference type="ChEBI" id="CHEBI:58349"/>
        <dbReference type="ChEBI" id="CHEBI:78456"/>
        <dbReference type="ChEBI" id="CHEBI:78457"/>
    </reaction>
    <physiologicalReaction direction="left-to-right" evidence="42">
        <dbReference type="Rhea" id="RHEA:41825"/>
    </physiologicalReaction>
</comment>
<dbReference type="VEuPathDB" id="VectorBase:AGAP008468"/>
<dbReference type="Gene3D" id="1.10.1200.10">
    <property type="entry name" value="ACP-like"/>
    <property type="match status" value="1"/>
</dbReference>
<dbReference type="Gene3D" id="3.90.180.10">
    <property type="entry name" value="Medium-chain alcohol dehydrogenases, catalytic domain"/>
    <property type="match status" value="2"/>
</dbReference>
<comment type="catalytic activity">
    <reaction evidence="48">
        <text>decanoyl-[ACP] + malonyl-[ACP] + H(+) = 3-oxododecanoyl-[ACP] + holo-[ACP] + CO2</text>
        <dbReference type="Rhea" id="RHEA:41868"/>
        <dbReference type="Rhea" id="RHEA-COMP:9623"/>
        <dbReference type="Rhea" id="RHEA-COMP:9640"/>
        <dbReference type="Rhea" id="RHEA-COMP:9641"/>
        <dbReference type="Rhea" id="RHEA-COMP:9685"/>
        <dbReference type="ChEBI" id="CHEBI:15378"/>
        <dbReference type="ChEBI" id="CHEBI:16526"/>
        <dbReference type="ChEBI" id="CHEBI:64479"/>
        <dbReference type="ChEBI" id="CHEBI:78449"/>
        <dbReference type="ChEBI" id="CHEBI:78468"/>
        <dbReference type="ChEBI" id="CHEBI:78469"/>
    </reaction>
    <physiologicalReaction direction="left-to-right" evidence="48">
        <dbReference type="Rhea" id="RHEA:41869"/>
    </physiologicalReaction>
</comment>
<keyword evidence="13" id="KW-0007">Acetylation</keyword>
<evidence type="ECO:0000256" key="6">
    <source>
        <dbReference type="ARBA" id="ARBA00013191"/>
    </source>
</evidence>
<comment type="catalytic activity">
    <reaction evidence="28">
        <text>a (3R)-hydroxyacyl-[ACP] + NADP(+) = a 3-oxoacyl-[ACP] + NADPH + H(+)</text>
        <dbReference type="Rhea" id="RHEA:17397"/>
        <dbReference type="Rhea" id="RHEA-COMP:9916"/>
        <dbReference type="Rhea" id="RHEA-COMP:9945"/>
        <dbReference type="ChEBI" id="CHEBI:15378"/>
        <dbReference type="ChEBI" id="CHEBI:57783"/>
        <dbReference type="ChEBI" id="CHEBI:58349"/>
        <dbReference type="ChEBI" id="CHEBI:78776"/>
        <dbReference type="ChEBI" id="CHEBI:78827"/>
        <dbReference type="EC" id="1.1.1.100"/>
    </reaction>
    <physiologicalReaction direction="right-to-left" evidence="28">
        <dbReference type="Rhea" id="RHEA:17399"/>
    </physiologicalReaction>
</comment>
<feature type="domain" description="Ketosynthase family 3 (KS3)" evidence="59">
    <location>
        <begin position="29"/>
        <end position="435"/>
    </location>
</feature>
<dbReference type="SUPFAM" id="SSF50129">
    <property type="entry name" value="GroES-like"/>
    <property type="match status" value="2"/>
</dbReference>
<evidence type="ECO:0000256" key="1">
    <source>
        <dbReference type="ARBA" id="ARBA00005189"/>
    </source>
</evidence>
<dbReference type="eggNOG" id="KOG1202">
    <property type="taxonomic scope" value="Eukaryota"/>
</dbReference>
<dbReference type="Pfam" id="PF13602">
    <property type="entry name" value="ADH_zinc_N_2"/>
    <property type="match status" value="1"/>
</dbReference>
<dbReference type="SUPFAM" id="SSF53474">
    <property type="entry name" value="alpha/beta-Hydrolases"/>
    <property type="match status" value="1"/>
</dbReference>
<evidence type="ECO:0000256" key="47">
    <source>
        <dbReference type="ARBA" id="ARBA00049019"/>
    </source>
</evidence>
<comment type="catalytic activity">
    <reaction evidence="40">
        <text>(2E)-octenoyl-[ACP] + NADPH + H(+) = octanoyl-[ACP] + NADP(+)</text>
        <dbReference type="Rhea" id="RHEA:41848"/>
        <dbReference type="Rhea" id="RHEA-COMP:9635"/>
        <dbReference type="Rhea" id="RHEA-COMP:9636"/>
        <dbReference type="ChEBI" id="CHEBI:15378"/>
        <dbReference type="ChEBI" id="CHEBI:57783"/>
        <dbReference type="ChEBI" id="CHEBI:58349"/>
        <dbReference type="ChEBI" id="CHEBI:78462"/>
        <dbReference type="ChEBI" id="CHEBI:78463"/>
    </reaction>
    <physiologicalReaction direction="left-to-right" evidence="40">
        <dbReference type="Rhea" id="RHEA:41849"/>
    </physiologicalReaction>
</comment>
<evidence type="ECO:0000259" key="60">
    <source>
        <dbReference type="PROSITE" id="PS52019"/>
    </source>
</evidence>
<comment type="catalytic activity">
    <reaction evidence="47">
        <text>(2E)-octadecenoyl-[ACP] + NADPH + H(+) = octadecanoyl-[ACP] + NADP(+)</text>
        <dbReference type="Rhea" id="RHEA:41928"/>
        <dbReference type="Rhea" id="RHEA-COMP:9655"/>
        <dbReference type="Rhea" id="RHEA-COMP:9656"/>
        <dbReference type="ChEBI" id="CHEBI:15378"/>
        <dbReference type="ChEBI" id="CHEBI:57783"/>
        <dbReference type="ChEBI" id="CHEBI:58349"/>
        <dbReference type="ChEBI" id="CHEBI:78489"/>
        <dbReference type="ChEBI" id="CHEBI:78495"/>
    </reaction>
    <physiologicalReaction direction="left-to-right" evidence="47">
        <dbReference type="Rhea" id="RHEA:41929"/>
    </physiologicalReaction>
</comment>
<keyword evidence="11" id="KW-0702">S-nitrosylation</keyword>
<dbReference type="SUPFAM" id="SSF51735">
    <property type="entry name" value="NAD(P)-binding Rossmann-fold domains"/>
    <property type="match status" value="2"/>
</dbReference>
<evidence type="ECO:0000256" key="22">
    <source>
        <dbReference type="ARBA" id="ARBA00023401"/>
    </source>
</evidence>
<organism evidence="61">
    <name type="scientific">Anopheles gambiae</name>
    <name type="common">African malaria mosquito</name>
    <dbReference type="NCBI Taxonomy" id="7165"/>
    <lineage>
        <taxon>Eukaryota</taxon>
        <taxon>Metazoa</taxon>
        <taxon>Ecdysozoa</taxon>
        <taxon>Arthropoda</taxon>
        <taxon>Hexapoda</taxon>
        <taxon>Insecta</taxon>
        <taxon>Pterygota</taxon>
        <taxon>Neoptera</taxon>
        <taxon>Endopterygota</taxon>
        <taxon>Diptera</taxon>
        <taxon>Nematocera</taxon>
        <taxon>Culicoidea</taxon>
        <taxon>Culicidae</taxon>
        <taxon>Anophelinae</taxon>
        <taxon>Anopheles</taxon>
    </lineage>
</organism>
<dbReference type="PROSITE" id="PS52004">
    <property type="entry name" value="KS3_2"/>
    <property type="match status" value="1"/>
</dbReference>
<evidence type="ECO:0000256" key="53">
    <source>
        <dbReference type="ARBA" id="ARBA00049449"/>
    </source>
</evidence>
<evidence type="ECO:0000256" key="50">
    <source>
        <dbReference type="ARBA" id="ARBA00049263"/>
    </source>
</evidence>
<dbReference type="GO" id="GO:0019171">
    <property type="term" value="F:(3R)-hydroxyacyl-[acyl-carrier-protein] dehydratase activity"/>
    <property type="evidence" value="ECO:0007669"/>
    <property type="project" value="UniProtKB-EC"/>
</dbReference>
<comment type="caution">
    <text evidence="61">The sequence shown here is derived from an EMBL/GenBank/DDBJ whole genome shotgun (WGS) entry which is preliminary data.</text>
</comment>
<comment type="catalytic activity">
    <reaction evidence="17">
        <text>(3R)-hydroxyhexanoyl-[ACP] = (2E)-hexenoyl-[ACP] + H2O</text>
        <dbReference type="Rhea" id="RHEA:41828"/>
        <dbReference type="Rhea" id="RHEA-COMP:9630"/>
        <dbReference type="Rhea" id="RHEA-COMP:9631"/>
        <dbReference type="ChEBI" id="CHEBI:15377"/>
        <dbReference type="ChEBI" id="CHEBI:78457"/>
        <dbReference type="ChEBI" id="CHEBI:78458"/>
    </reaction>
    <physiologicalReaction direction="left-to-right" evidence="17">
        <dbReference type="Rhea" id="RHEA:41829"/>
    </physiologicalReaction>
</comment>
<evidence type="ECO:0000256" key="5">
    <source>
        <dbReference type="ARBA" id="ARBA00012948"/>
    </source>
</evidence>
<evidence type="ECO:0000256" key="38">
    <source>
        <dbReference type="ARBA" id="ARBA00048281"/>
    </source>
</evidence>
<comment type="catalytic activity">
    <reaction evidence="54">
        <text>(2E)-decenoyl-[ACP] + NADPH + H(+) = decanoyl-[ACP] + NADP(+)</text>
        <dbReference type="Rhea" id="RHEA:41864"/>
        <dbReference type="Rhea" id="RHEA-COMP:9639"/>
        <dbReference type="Rhea" id="RHEA-COMP:9640"/>
        <dbReference type="ChEBI" id="CHEBI:15378"/>
        <dbReference type="ChEBI" id="CHEBI:57783"/>
        <dbReference type="ChEBI" id="CHEBI:58349"/>
        <dbReference type="ChEBI" id="CHEBI:78467"/>
        <dbReference type="ChEBI" id="CHEBI:78468"/>
    </reaction>
    <physiologicalReaction direction="left-to-right" evidence="54">
        <dbReference type="Rhea" id="RHEA:41865"/>
    </physiologicalReaction>
</comment>
<comment type="catalytic activity">
    <reaction evidence="23">
        <text>(3R)-hydroxybutanoyl-[ACP] = (2E)-butenoyl-[ACP] + H2O</text>
        <dbReference type="Rhea" id="RHEA:41808"/>
        <dbReference type="Rhea" id="RHEA-COMP:9626"/>
        <dbReference type="Rhea" id="RHEA-COMP:9627"/>
        <dbReference type="ChEBI" id="CHEBI:15377"/>
        <dbReference type="ChEBI" id="CHEBI:78451"/>
        <dbReference type="ChEBI" id="CHEBI:78453"/>
    </reaction>
    <physiologicalReaction direction="left-to-right" evidence="23">
        <dbReference type="Rhea" id="RHEA:41809"/>
    </physiologicalReaction>
</comment>
<evidence type="ECO:0000256" key="9">
    <source>
        <dbReference type="ARBA" id="ARBA00022553"/>
    </source>
</evidence>
<dbReference type="InterPro" id="IPR036291">
    <property type="entry name" value="NAD(P)-bd_dom_sf"/>
</dbReference>
<dbReference type="PROSITE" id="PS52019">
    <property type="entry name" value="PKS_MFAS_DH"/>
    <property type="match status" value="1"/>
</dbReference>